<sequence>MAVVIAITNQKGGVGKTTTCAAFCGGLTESGKSVLAIDLDPQGNLSFSLGADAEESYTMYDVFKGNCTVKEAIQSTDNCDVIPANILLSGCELELTGVGREYLLREALSDVMDDYDYIMIDTPPALSILTINAYTAADKLIIPMIAEILSLQGIAQLKETIFAVKKYYNKDLEITGILLNKYNPRLVLTKEVEELAGMIAEQLGTKILSSRISTNVSLAEAPAHGISIMEYAPRSKATVEYRSLINEVTGVPMKKSQKKDSKRPVRRPSKKQ</sequence>
<dbReference type="InterPro" id="IPR025669">
    <property type="entry name" value="AAA_dom"/>
</dbReference>
<dbReference type="Gene3D" id="3.40.50.300">
    <property type="entry name" value="P-loop containing nucleotide triphosphate hydrolases"/>
    <property type="match status" value="1"/>
</dbReference>
<evidence type="ECO:0000259" key="6">
    <source>
        <dbReference type="Pfam" id="PF13614"/>
    </source>
</evidence>
<dbReference type="EMBL" id="CZBY01000002">
    <property type="protein sequence ID" value="CUQ82099.1"/>
    <property type="molecule type" value="Genomic_DNA"/>
</dbReference>
<dbReference type="InterPro" id="IPR050678">
    <property type="entry name" value="DNA_Partitioning_ATPase"/>
</dbReference>
<evidence type="ECO:0000256" key="4">
    <source>
        <dbReference type="ARBA" id="ARBA00071824"/>
    </source>
</evidence>
<evidence type="ECO:0000256" key="1">
    <source>
        <dbReference type="ARBA" id="ARBA00006976"/>
    </source>
</evidence>
<dbReference type="PANTHER" id="PTHR13696:SF99">
    <property type="entry name" value="COBYRINIC ACID AC-DIAMIDE SYNTHASE"/>
    <property type="match status" value="1"/>
</dbReference>
<evidence type="ECO:0000313" key="7">
    <source>
        <dbReference type="EMBL" id="CUQ82099.1"/>
    </source>
</evidence>
<feature type="region of interest" description="Disordered" evidence="5">
    <location>
        <begin position="251"/>
        <end position="272"/>
    </location>
</feature>
<proteinExistence type="inferred from homology"/>
<dbReference type="Proteomes" id="UP000095662">
    <property type="component" value="Unassembled WGS sequence"/>
</dbReference>
<evidence type="ECO:0000256" key="2">
    <source>
        <dbReference type="ARBA" id="ARBA00049360"/>
    </source>
</evidence>
<evidence type="ECO:0000256" key="3">
    <source>
        <dbReference type="ARBA" id="ARBA00062323"/>
    </source>
</evidence>
<evidence type="ECO:0000313" key="8">
    <source>
        <dbReference type="Proteomes" id="UP000095662"/>
    </source>
</evidence>
<comment type="subunit">
    <text evidence="3">Dimerizes in the presence of ATP but not ADP; ATP-binding is required for double-stranded (ds)DNA-binding. Interacts with DnaA.</text>
</comment>
<dbReference type="STRING" id="39492.ERS852540_00414"/>
<dbReference type="FunFam" id="3.40.50.300:FF:000285">
    <property type="entry name" value="Sporulation initiation inhibitor Soj"/>
    <property type="match status" value="1"/>
</dbReference>
<reference evidence="7 8" key="1">
    <citation type="submission" date="2015-09" db="EMBL/GenBank/DDBJ databases">
        <authorList>
            <consortium name="Pathogen Informatics"/>
        </authorList>
    </citation>
    <scope>NUCLEOTIDE SEQUENCE [LARGE SCALE GENOMIC DNA]</scope>
    <source>
        <strain evidence="7 8">2789STDY5834928</strain>
    </source>
</reference>
<accession>A0A174ZAM0</accession>
<dbReference type="CDD" id="cd02042">
    <property type="entry name" value="ParAB_family"/>
    <property type="match status" value="1"/>
</dbReference>
<dbReference type="Pfam" id="PF13614">
    <property type="entry name" value="AAA_31"/>
    <property type="match status" value="1"/>
</dbReference>
<protein>
    <recommendedName>
        <fullName evidence="4">Sporulation initiation inhibitor protein Soj</fullName>
    </recommendedName>
</protein>
<organism evidence="7 8">
    <name type="scientific">[Eubacterium] siraeum</name>
    <dbReference type="NCBI Taxonomy" id="39492"/>
    <lineage>
        <taxon>Bacteria</taxon>
        <taxon>Bacillati</taxon>
        <taxon>Bacillota</taxon>
        <taxon>Clostridia</taxon>
        <taxon>Eubacteriales</taxon>
        <taxon>Oscillospiraceae</taxon>
        <taxon>Oscillospiraceae incertae sedis</taxon>
    </lineage>
</organism>
<comment type="catalytic activity">
    <reaction evidence="2">
        <text>ATP + H2O = ADP + phosphate + H(+)</text>
        <dbReference type="Rhea" id="RHEA:13065"/>
        <dbReference type="ChEBI" id="CHEBI:15377"/>
        <dbReference type="ChEBI" id="CHEBI:15378"/>
        <dbReference type="ChEBI" id="CHEBI:30616"/>
        <dbReference type="ChEBI" id="CHEBI:43474"/>
        <dbReference type="ChEBI" id="CHEBI:456216"/>
    </reaction>
</comment>
<dbReference type="SUPFAM" id="SSF52540">
    <property type="entry name" value="P-loop containing nucleoside triphosphate hydrolases"/>
    <property type="match status" value="1"/>
</dbReference>
<dbReference type="OrthoDB" id="9815116at2"/>
<gene>
    <name evidence="7" type="primary">soj_2</name>
    <name evidence="7" type="ORF">ERS852540_00414</name>
</gene>
<dbReference type="InterPro" id="IPR027417">
    <property type="entry name" value="P-loop_NTPase"/>
</dbReference>
<dbReference type="PANTHER" id="PTHR13696">
    <property type="entry name" value="P-LOOP CONTAINING NUCLEOSIDE TRIPHOSPHATE HYDROLASE"/>
    <property type="match status" value="1"/>
</dbReference>
<comment type="similarity">
    <text evidence="1">Belongs to the ParA family.</text>
</comment>
<name>A0A174ZAM0_9FIRM</name>
<feature type="domain" description="AAA" evidence="6">
    <location>
        <begin position="4"/>
        <end position="174"/>
    </location>
</feature>
<dbReference type="AlphaFoldDB" id="A0A174ZAM0"/>
<evidence type="ECO:0000256" key="5">
    <source>
        <dbReference type="SAM" id="MobiDB-lite"/>
    </source>
</evidence>